<name>A0A6M0RMY9_9CYAN</name>
<evidence type="ECO:0000256" key="1">
    <source>
        <dbReference type="SAM" id="MobiDB-lite"/>
    </source>
</evidence>
<protein>
    <submittedName>
        <fullName evidence="2">Uncharacterized protein</fullName>
    </submittedName>
</protein>
<sequence length="70" mass="7422">MALVDQYLTAQSSTHEECESCQPPTSPPVQTTNRNRLLESAANRPSPTCDLAINSDRDGSDEQSASNGGA</sequence>
<evidence type="ECO:0000313" key="3">
    <source>
        <dbReference type="Proteomes" id="UP000481033"/>
    </source>
</evidence>
<reference evidence="2 3" key="1">
    <citation type="journal article" date="2020" name="Microb. Ecol.">
        <title>Ecogenomics of the Marine Benthic Filamentous Cyanobacterium Adonisia.</title>
        <authorList>
            <person name="Walter J.M."/>
            <person name="Coutinho F.H."/>
            <person name="Leomil L."/>
            <person name="Hargreaves P.I."/>
            <person name="Campeao M.E."/>
            <person name="Vieira V.V."/>
            <person name="Silva B.S."/>
            <person name="Fistarol G.O."/>
            <person name="Salomon P.S."/>
            <person name="Sawabe T."/>
            <person name="Mino S."/>
            <person name="Hosokawa M."/>
            <person name="Miyashita H."/>
            <person name="Maruyama F."/>
            <person name="van Verk M.C."/>
            <person name="Dutilh B.E."/>
            <person name="Thompson C.C."/>
            <person name="Thompson F.L."/>
        </authorList>
    </citation>
    <scope>NUCLEOTIDE SEQUENCE [LARGE SCALE GENOMIC DNA]</scope>
    <source>
        <strain evidence="2 3">CCMR0081</strain>
    </source>
</reference>
<feature type="region of interest" description="Disordered" evidence="1">
    <location>
        <begin position="1"/>
        <end position="70"/>
    </location>
</feature>
<proteinExistence type="predicted"/>
<dbReference type="AlphaFoldDB" id="A0A6M0RMY9"/>
<evidence type="ECO:0000313" key="2">
    <source>
        <dbReference type="EMBL" id="NEZ57536.1"/>
    </source>
</evidence>
<gene>
    <name evidence="2" type="ORF">DXZ20_18055</name>
</gene>
<dbReference type="EMBL" id="QXHD01000004">
    <property type="protein sequence ID" value="NEZ57536.1"/>
    <property type="molecule type" value="Genomic_DNA"/>
</dbReference>
<accession>A0A6M0RMY9</accession>
<keyword evidence="3" id="KW-1185">Reference proteome</keyword>
<dbReference type="Proteomes" id="UP000481033">
    <property type="component" value="Unassembled WGS sequence"/>
</dbReference>
<comment type="caution">
    <text evidence="2">The sequence shown here is derived from an EMBL/GenBank/DDBJ whole genome shotgun (WGS) entry which is preliminary data.</text>
</comment>
<organism evidence="2 3">
    <name type="scientific">Adonisia turfae CCMR0081</name>
    <dbReference type="NCBI Taxonomy" id="2292702"/>
    <lineage>
        <taxon>Bacteria</taxon>
        <taxon>Bacillati</taxon>
        <taxon>Cyanobacteriota</taxon>
        <taxon>Adonisia</taxon>
        <taxon>Adonisia turfae</taxon>
    </lineage>
</organism>